<dbReference type="GO" id="GO:0006979">
    <property type="term" value="P:response to oxidative stress"/>
    <property type="evidence" value="ECO:0007669"/>
    <property type="project" value="InterPro"/>
</dbReference>
<dbReference type="GO" id="GO:0020037">
    <property type="term" value="F:heme binding"/>
    <property type="evidence" value="ECO:0007669"/>
    <property type="project" value="InterPro"/>
</dbReference>
<keyword evidence="6" id="KW-0349">Heme</keyword>
<evidence type="ECO:0000256" key="11">
    <source>
        <dbReference type="RuleBase" id="RU004241"/>
    </source>
</evidence>
<gene>
    <name evidence="13" type="ORF">Dsin_017520</name>
</gene>
<keyword evidence="9" id="KW-0408">Iron</keyword>
<evidence type="ECO:0000256" key="3">
    <source>
        <dbReference type="ARBA" id="ARBA00001970"/>
    </source>
</evidence>
<dbReference type="AlphaFoldDB" id="A0AAE0AF60"/>
<dbReference type="PANTHER" id="PTHR31517">
    <property type="match status" value="1"/>
</dbReference>
<dbReference type="InterPro" id="IPR000823">
    <property type="entry name" value="Peroxidase_pln"/>
</dbReference>
<comment type="catalytic activity">
    <reaction evidence="1">
        <text>2 a phenolic donor + H2O2 = 2 a phenolic radical donor + 2 H2O</text>
        <dbReference type="Rhea" id="RHEA:56136"/>
        <dbReference type="ChEBI" id="CHEBI:15377"/>
        <dbReference type="ChEBI" id="CHEBI:16240"/>
        <dbReference type="ChEBI" id="CHEBI:139520"/>
        <dbReference type="ChEBI" id="CHEBI:139521"/>
        <dbReference type="EC" id="1.11.1.7"/>
    </reaction>
</comment>
<dbReference type="GO" id="GO:0046872">
    <property type="term" value="F:metal ion binding"/>
    <property type="evidence" value="ECO:0007669"/>
    <property type="project" value="UniProtKB-KW"/>
</dbReference>
<dbReference type="EMBL" id="JANJYJ010000005">
    <property type="protein sequence ID" value="KAK3212814.1"/>
    <property type="molecule type" value="Genomic_DNA"/>
</dbReference>
<comment type="caution">
    <text evidence="13">The sequence shown here is derived from an EMBL/GenBank/DDBJ whole genome shotgun (WGS) entry which is preliminary data.</text>
</comment>
<dbReference type="PANTHER" id="PTHR31517:SF11">
    <property type="entry name" value="PEROXIDASE 31"/>
    <property type="match status" value="1"/>
</dbReference>
<comment type="similarity">
    <text evidence="11">Belongs to the peroxidase family.</text>
</comment>
<evidence type="ECO:0000256" key="10">
    <source>
        <dbReference type="PIRSR" id="PIRSR600823-2"/>
    </source>
</evidence>
<evidence type="ECO:0000256" key="9">
    <source>
        <dbReference type="ARBA" id="ARBA00023004"/>
    </source>
</evidence>
<evidence type="ECO:0000256" key="1">
    <source>
        <dbReference type="ARBA" id="ARBA00000189"/>
    </source>
</evidence>
<organism evidence="13 14">
    <name type="scientific">Dipteronia sinensis</name>
    <dbReference type="NCBI Taxonomy" id="43782"/>
    <lineage>
        <taxon>Eukaryota</taxon>
        <taxon>Viridiplantae</taxon>
        <taxon>Streptophyta</taxon>
        <taxon>Embryophyta</taxon>
        <taxon>Tracheophyta</taxon>
        <taxon>Spermatophyta</taxon>
        <taxon>Magnoliopsida</taxon>
        <taxon>eudicotyledons</taxon>
        <taxon>Gunneridae</taxon>
        <taxon>Pentapetalae</taxon>
        <taxon>rosids</taxon>
        <taxon>malvids</taxon>
        <taxon>Sapindales</taxon>
        <taxon>Sapindaceae</taxon>
        <taxon>Hippocastanoideae</taxon>
        <taxon>Acereae</taxon>
        <taxon>Dipteronia</taxon>
    </lineage>
</organism>
<keyword evidence="7" id="KW-0479">Metal-binding</keyword>
<keyword evidence="8" id="KW-0560">Oxidoreductase</keyword>
<dbReference type="GO" id="GO:0140825">
    <property type="term" value="F:lactoperoxidase activity"/>
    <property type="evidence" value="ECO:0007669"/>
    <property type="project" value="UniProtKB-EC"/>
</dbReference>
<evidence type="ECO:0000313" key="14">
    <source>
        <dbReference type="Proteomes" id="UP001281410"/>
    </source>
</evidence>
<evidence type="ECO:0000256" key="4">
    <source>
        <dbReference type="ARBA" id="ARBA00012313"/>
    </source>
</evidence>
<dbReference type="SUPFAM" id="SSF48113">
    <property type="entry name" value="Heme-dependent peroxidases"/>
    <property type="match status" value="1"/>
</dbReference>
<dbReference type="PROSITE" id="PS50873">
    <property type="entry name" value="PEROXIDASE_4"/>
    <property type="match status" value="1"/>
</dbReference>
<sequence>MTSCEIITDKKITTPTTAAATLRLILRDIILNDVDISCLNTVSYIITAATRDLITMLSGPYYNVVFGRKDDRISKASSVDGNLPKPTMAMSQISEKFKKRILI</sequence>
<dbReference type="Gene3D" id="1.10.520.10">
    <property type="match status" value="1"/>
</dbReference>
<keyword evidence="5" id="KW-0575">Peroxidase</keyword>
<comment type="cofactor">
    <cofactor evidence="3">
        <name>heme b</name>
        <dbReference type="ChEBI" id="CHEBI:60344"/>
    </cofactor>
</comment>
<accession>A0AAE0AF60</accession>
<feature type="domain" description="Plant heme peroxidase family profile" evidence="12">
    <location>
        <begin position="41"/>
        <end position="103"/>
    </location>
</feature>
<dbReference type="InterPro" id="IPR002016">
    <property type="entry name" value="Haem_peroxidase"/>
</dbReference>
<dbReference type="Proteomes" id="UP001281410">
    <property type="component" value="Unassembled WGS sequence"/>
</dbReference>
<evidence type="ECO:0000256" key="8">
    <source>
        <dbReference type="ARBA" id="ARBA00023002"/>
    </source>
</evidence>
<comment type="cofactor">
    <cofactor evidence="2">
        <name>Ca(2+)</name>
        <dbReference type="ChEBI" id="CHEBI:29108"/>
    </cofactor>
</comment>
<evidence type="ECO:0000256" key="5">
    <source>
        <dbReference type="ARBA" id="ARBA00022559"/>
    </source>
</evidence>
<evidence type="ECO:0000256" key="7">
    <source>
        <dbReference type="ARBA" id="ARBA00022723"/>
    </source>
</evidence>
<dbReference type="Pfam" id="PF00141">
    <property type="entry name" value="peroxidase"/>
    <property type="match status" value="1"/>
</dbReference>
<reference evidence="13" key="1">
    <citation type="journal article" date="2023" name="Plant J.">
        <title>Genome sequences and population genomics provide insights into the demographic history, inbreeding, and mutation load of two 'living fossil' tree species of Dipteronia.</title>
        <authorList>
            <person name="Feng Y."/>
            <person name="Comes H.P."/>
            <person name="Chen J."/>
            <person name="Zhu S."/>
            <person name="Lu R."/>
            <person name="Zhang X."/>
            <person name="Li P."/>
            <person name="Qiu J."/>
            <person name="Olsen K.M."/>
            <person name="Qiu Y."/>
        </authorList>
    </citation>
    <scope>NUCLEOTIDE SEQUENCE</scope>
    <source>
        <strain evidence="13">NBL</strain>
    </source>
</reference>
<evidence type="ECO:0000256" key="2">
    <source>
        <dbReference type="ARBA" id="ARBA00001913"/>
    </source>
</evidence>
<evidence type="ECO:0000256" key="6">
    <source>
        <dbReference type="ARBA" id="ARBA00022617"/>
    </source>
</evidence>
<dbReference type="EC" id="1.11.1.7" evidence="4"/>
<evidence type="ECO:0000259" key="12">
    <source>
        <dbReference type="PROSITE" id="PS50873"/>
    </source>
</evidence>
<proteinExistence type="inferred from homology"/>
<protein>
    <recommendedName>
        <fullName evidence="4">peroxidase</fullName>
        <ecNumber evidence="4">1.11.1.7</ecNumber>
    </recommendedName>
</protein>
<keyword evidence="14" id="KW-1185">Reference proteome</keyword>
<dbReference type="InterPro" id="IPR010255">
    <property type="entry name" value="Haem_peroxidase_sf"/>
</dbReference>
<evidence type="ECO:0000313" key="13">
    <source>
        <dbReference type="EMBL" id="KAK3212814.1"/>
    </source>
</evidence>
<feature type="binding site" evidence="10">
    <location>
        <position position="84"/>
    </location>
    <ligand>
        <name>substrate</name>
    </ligand>
</feature>
<name>A0AAE0AF60_9ROSI</name>